<dbReference type="CDD" id="cd05483">
    <property type="entry name" value="retropepsin_like_bacteria"/>
    <property type="match status" value="1"/>
</dbReference>
<dbReference type="InterPro" id="IPR021109">
    <property type="entry name" value="Peptidase_aspartic_dom_sf"/>
</dbReference>
<dbReference type="InterPro" id="IPR001969">
    <property type="entry name" value="Aspartic_peptidase_AS"/>
</dbReference>
<dbReference type="PROSITE" id="PS00141">
    <property type="entry name" value="ASP_PROTEASE"/>
    <property type="match status" value="1"/>
</dbReference>
<keyword evidence="3" id="KW-1185">Reference proteome</keyword>
<gene>
    <name evidence="2" type="ORF">EV696_10991</name>
</gene>
<name>A0A4V3D7F5_9GAMM</name>
<feature type="signal peptide" evidence="1">
    <location>
        <begin position="1"/>
        <end position="20"/>
    </location>
</feature>
<comment type="caution">
    <text evidence="2">The sequence shown here is derived from an EMBL/GenBank/DDBJ whole genome shotgun (WGS) entry which is preliminary data.</text>
</comment>
<dbReference type="RefSeq" id="WP_133590898.1">
    <property type="nucleotide sequence ID" value="NZ_CP037953.1"/>
</dbReference>
<organism evidence="2 3">
    <name type="scientific">Permianibacter aggregans</name>
    <dbReference type="NCBI Taxonomy" id="1510150"/>
    <lineage>
        <taxon>Bacteria</taxon>
        <taxon>Pseudomonadati</taxon>
        <taxon>Pseudomonadota</taxon>
        <taxon>Gammaproteobacteria</taxon>
        <taxon>Pseudomonadales</taxon>
        <taxon>Pseudomonadaceae</taxon>
        <taxon>Permianibacter</taxon>
    </lineage>
</organism>
<evidence type="ECO:0000313" key="2">
    <source>
        <dbReference type="EMBL" id="TDQ47687.1"/>
    </source>
</evidence>
<feature type="chain" id="PRO_5020296934" evidence="1">
    <location>
        <begin position="21"/>
        <end position="214"/>
    </location>
</feature>
<dbReference type="InterPro" id="IPR011969">
    <property type="entry name" value="Clan_AA_Asp_peptidase_C"/>
</dbReference>
<dbReference type="InterPro" id="IPR034122">
    <property type="entry name" value="Retropepsin-like_bacterial"/>
</dbReference>
<proteinExistence type="predicted"/>
<keyword evidence="2" id="KW-0645">Protease</keyword>
<dbReference type="OrthoDB" id="185963at2"/>
<dbReference type="Gene3D" id="2.40.70.10">
    <property type="entry name" value="Acid Proteases"/>
    <property type="match status" value="1"/>
</dbReference>
<dbReference type="Proteomes" id="UP000295375">
    <property type="component" value="Unassembled WGS sequence"/>
</dbReference>
<dbReference type="Pfam" id="PF13975">
    <property type="entry name" value="gag-asp_proteas"/>
    <property type="match status" value="1"/>
</dbReference>
<dbReference type="EMBL" id="SNYM01000009">
    <property type="protein sequence ID" value="TDQ47687.1"/>
    <property type="molecule type" value="Genomic_DNA"/>
</dbReference>
<accession>A0A4V3D7F5</accession>
<evidence type="ECO:0000256" key="1">
    <source>
        <dbReference type="SAM" id="SignalP"/>
    </source>
</evidence>
<evidence type="ECO:0000313" key="3">
    <source>
        <dbReference type="Proteomes" id="UP000295375"/>
    </source>
</evidence>
<reference evidence="2 3" key="1">
    <citation type="submission" date="2019-03" db="EMBL/GenBank/DDBJ databases">
        <title>Genomic Encyclopedia of Type Strains, Phase IV (KMG-IV): sequencing the most valuable type-strain genomes for metagenomic binning, comparative biology and taxonomic classification.</title>
        <authorList>
            <person name="Goeker M."/>
        </authorList>
    </citation>
    <scope>NUCLEOTIDE SEQUENCE [LARGE SCALE GENOMIC DNA]</scope>
    <source>
        <strain evidence="2 3">DSM 103792</strain>
    </source>
</reference>
<sequence>MRLSAWLVVVVALSATFAAAARDIKVMGLFADRALVVIDGNQRFLRVNETSPEGIKLIAANPERAILEIDGKRETYFLGSDIHTDTAPPATQRVQIARNNDGMYMTAGSINGIPVSLLVDTGATSIAMNTQMAQKLGIAFRHTGKPINVSTANGLAKAWKVKAKTVKVGEVVRHNVDAVVIEGAATPEILLGMSFLSTLKMREENQVLILETTH</sequence>
<dbReference type="GO" id="GO:0004190">
    <property type="term" value="F:aspartic-type endopeptidase activity"/>
    <property type="evidence" value="ECO:0007669"/>
    <property type="project" value="InterPro"/>
</dbReference>
<dbReference type="GO" id="GO:0006508">
    <property type="term" value="P:proteolysis"/>
    <property type="evidence" value="ECO:0007669"/>
    <property type="project" value="UniProtKB-KW"/>
</dbReference>
<dbReference type="NCBIfam" id="TIGR02281">
    <property type="entry name" value="clan_AA_DTGA"/>
    <property type="match status" value="1"/>
</dbReference>
<dbReference type="AlphaFoldDB" id="A0A4V3D7F5"/>
<protein>
    <submittedName>
        <fullName evidence="2">Aspartyl protease family protein</fullName>
    </submittedName>
</protein>
<keyword evidence="2" id="KW-0378">Hydrolase</keyword>
<dbReference type="SUPFAM" id="SSF50630">
    <property type="entry name" value="Acid proteases"/>
    <property type="match status" value="1"/>
</dbReference>
<keyword evidence="1" id="KW-0732">Signal</keyword>